<dbReference type="EMBL" id="WMBQ01000001">
    <property type="protein sequence ID" value="MTD94282.1"/>
    <property type="molecule type" value="Genomic_DNA"/>
</dbReference>
<evidence type="ECO:0000256" key="1">
    <source>
        <dbReference type="ARBA" id="ARBA00001947"/>
    </source>
</evidence>
<evidence type="ECO:0000313" key="14">
    <source>
        <dbReference type="Proteomes" id="UP000440694"/>
    </source>
</evidence>
<proteinExistence type="inferred from homology"/>
<dbReference type="SUPFAM" id="SSF55166">
    <property type="entry name" value="Hedgehog/DD-peptidase"/>
    <property type="match status" value="1"/>
</dbReference>
<sequence>MVLRKKAILGGLAAAILGMSAGSPHVVAAFGSTRTISFFHIHTKETLTITYKRDGKYDREALKKIDWLMRDWRQNKAVEMDPRTIDLLWEMHTELGSKEPIHVICGHRSEATNEMLRKTVGGQAKKSKHMTGQAIDAAFPDIPLKQLRWSAAIREVGGIGYYPTSGIPFVHVDTGPVRAWPRLPRSELALLFPDGRTKHSPADGGSLTRDDVRKARANKDVATQVAAYFELRNHQKSETEIAMAETGVAPDAPVLRGTPAEAVRPSPPVRVAMAEVGQSETEPLIAPSPRLVLAARPAVPPPSDVDRGRLDHLVTLASLDPTDALVAPRRPPAPSSDADRLRLNEMVSTATTQAAPPAQTPAAQASAAQASAAQAPAARAAPTAARVAALDVDNAAPIEPANDNKGRWAPAPEFDEDHPEELAYRPFPIAPLLTESASADDKALVKLVHPDLQRTLALLDDKQIVLPMRLRPGDQVSEVMWAQQFQGRAVDFAAHETDQKRAAASGITSRAVRTSAR</sequence>
<evidence type="ECO:0000256" key="12">
    <source>
        <dbReference type="SAM" id="SignalP"/>
    </source>
</evidence>
<keyword evidence="6" id="KW-0378">Hydrolase</keyword>
<accession>A0A6I3KKL9</accession>
<evidence type="ECO:0000256" key="4">
    <source>
        <dbReference type="ARBA" id="ARBA00022723"/>
    </source>
</evidence>
<gene>
    <name evidence="13" type="ORF">GIW81_08030</name>
</gene>
<dbReference type="InterPro" id="IPR009045">
    <property type="entry name" value="Zn_M74/Hedgehog-like"/>
</dbReference>
<evidence type="ECO:0000256" key="2">
    <source>
        <dbReference type="ARBA" id="ARBA00004776"/>
    </source>
</evidence>
<evidence type="ECO:0000256" key="7">
    <source>
        <dbReference type="ARBA" id="ARBA00022833"/>
    </source>
</evidence>
<evidence type="ECO:0000256" key="8">
    <source>
        <dbReference type="ARBA" id="ARBA00023049"/>
    </source>
</evidence>
<comment type="pathway">
    <text evidence="2">Cell wall biogenesis; cell wall polysaccharide biosynthesis.</text>
</comment>
<dbReference type="Pfam" id="PF05951">
    <property type="entry name" value="Peptidase_M15_2"/>
    <property type="match status" value="1"/>
</dbReference>
<keyword evidence="7" id="KW-0862">Zinc</keyword>
<evidence type="ECO:0000256" key="10">
    <source>
        <dbReference type="ARBA" id="ARBA00093448"/>
    </source>
</evidence>
<dbReference type="Gene3D" id="3.30.1380.10">
    <property type="match status" value="1"/>
</dbReference>
<protein>
    <recommendedName>
        <fullName evidence="11">Murein endopeptidase K</fullName>
    </recommendedName>
</protein>
<feature type="chain" id="PRO_5026205835" description="Murein endopeptidase K" evidence="12">
    <location>
        <begin position="29"/>
        <end position="517"/>
    </location>
</feature>
<evidence type="ECO:0000256" key="9">
    <source>
        <dbReference type="ARBA" id="ARBA00023316"/>
    </source>
</evidence>
<feature type="signal peptide" evidence="12">
    <location>
        <begin position="1"/>
        <end position="28"/>
    </location>
</feature>
<dbReference type="GO" id="GO:0046872">
    <property type="term" value="F:metal ion binding"/>
    <property type="evidence" value="ECO:0007669"/>
    <property type="project" value="UniProtKB-KW"/>
</dbReference>
<keyword evidence="14" id="KW-1185">Reference proteome</keyword>
<dbReference type="GO" id="GO:0071555">
    <property type="term" value="P:cell wall organization"/>
    <property type="evidence" value="ECO:0007669"/>
    <property type="project" value="UniProtKB-KW"/>
</dbReference>
<keyword evidence="3" id="KW-0645">Protease</keyword>
<dbReference type="CDD" id="cd14844">
    <property type="entry name" value="Zn-DD-carboxypeptidase_like"/>
    <property type="match status" value="1"/>
</dbReference>
<dbReference type="AlphaFoldDB" id="A0A6I3KKL9"/>
<dbReference type="PANTHER" id="PTHR37425:SF1">
    <property type="entry name" value="OUTER MEMBRANE PROTEIN"/>
    <property type="match status" value="1"/>
</dbReference>
<reference evidence="13 14" key="1">
    <citation type="submission" date="2019-11" db="EMBL/GenBank/DDBJ databases">
        <title>Identification of a novel strain.</title>
        <authorList>
            <person name="Xu Q."/>
            <person name="Wang G."/>
        </authorList>
    </citation>
    <scope>NUCLEOTIDE SEQUENCE [LARGE SCALE GENOMIC DNA]</scope>
    <source>
        <strain evidence="14">xq</strain>
    </source>
</reference>
<dbReference type="GO" id="GO:0006508">
    <property type="term" value="P:proteolysis"/>
    <property type="evidence" value="ECO:0007669"/>
    <property type="project" value="UniProtKB-KW"/>
</dbReference>
<comment type="cofactor">
    <cofactor evidence="1">
        <name>Zn(2+)</name>
        <dbReference type="ChEBI" id="CHEBI:29105"/>
    </cofactor>
</comment>
<keyword evidence="5 12" id="KW-0732">Signal</keyword>
<evidence type="ECO:0000313" key="13">
    <source>
        <dbReference type="EMBL" id="MTD94282.1"/>
    </source>
</evidence>
<evidence type="ECO:0000256" key="3">
    <source>
        <dbReference type="ARBA" id="ARBA00022670"/>
    </source>
</evidence>
<comment type="similarity">
    <text evidence="10">Belongs to the peptidase M15 family.</text>
</comment>
<keyword evidence="9" id="KW-0961">Cell wall biogenesis/degradation</keyword>
<evidence type="ECO:0000256" key="5">
    <source>
        <dbReference type="ARBA" id="ARBA00022729"/>
    </source>
</evidence>
<dbReference type="GO" id="GO:0008237">
    <property type="term" value="F:metallopeptidase activity"/>
    <property type="evidence" value="ECO:0007669"/>
    <property type="project" value="UniProtKB-KW"/>
</dbReference>
<keyword evidence="8" id="KW-0482">Metalloprotease</keyword>
<dbReference type="InterPro" id="IPR010275">
    <property type="entry name" value="MepK"/>
</dbReference>
<organism evidence="13 14">
    <name type="scientific">Hyphomicrobium album</name>
    <dbReference type="NCBI Taxonomy" id="2665159"/>
    <lineage>
        <taxon>Bacteria</taxon>
        <taxon>Pseudomonadati</taxon>
        <taxon>Pseudomonadota</taxon>
        <taxon>Alphaproteobacteria</taxon>
        <taxon>Hyphomicrobiales</taxon>
        <taxon>Hyphomicrobiaceae</taxon>
        <taxon>Hyphomicrobium</taxon>
    </lineage>
</organism>
<dbReference type="Proteomes" id="UP000440694">
    <property type="component" value="Unassembled WGS sequence"/>
</dbReference>
<name>A0A6I3KKL9_9HYPH</name>
<dbReference type="PANTHER" id="PTHR37425">
    <property type="match status" value="1"/>
</dbReference>
<keyword evidence="4" id="KW-0479">Metal-binding</keyword>
<comment type="caution">
    <text evidence="13">The sequence shown here is derived from an EMBL/GenBank/DDBJ whole genome shotgun (WGS) entry which is preliminary data.</text>
</comment>
<evidence type="ECO:0000256" key="11">
    <source>
        <dbReference type="ARBA" id="ARBA00093666"/>
    </source>
</evidence>
<evidence type="ECO:0000256" key="6">
    <source>
        <dbReference type="ARBA" id="ARBA00022801"/>
    </source>
</evidence>